<dbReference type="CDD" id="cd04301">
    <property type="entry name" value="NAT_SF"/>
    <property type="match status" value="1"/>
</dbReference>
<dbReference type="Proteomes" id="UP000216052">
    <property type="component" value="Chromosome"/>
</dbReference>
<accession>A0ABZ3J384</accession>
<keyword evidence="3" id="KW-1185">Reference proteome</keyword>
<dbReference type="SUPFAM" id="SSF55729">
    <property type="entry name" value="Acyl-CoA N-acyltransferases (Nat)"/>
    <property type="match status" value="1"/>
</dbReference>
<name>A0ABZ3J384_SPOA4</name>
<evidence type="ECO:0000259" key="1">
    <source>
        <dbReference type="PROSITE" id="PS51186"/>
    </source>
</evidence>
<reference evidence="2" key="1">
    <citation type="submission" date="2024-05" db="EMBL/GenBank/DDBJ databases">
        <title>Isolation and characterization of Sporomusa carbonis sp. nov., a carboxydotrophic hydrogenogen in the genus of Sporomusa isolated from a charcoal burning pile.</title>
        <authorList>
            <person name="Boeer T."/>
            <person name="Rosenbaum F."/>
            <person name="Eysell L."/>
            <person name="Mueller V."/>
            <person name="Daniel R."/>
            <person name="Poehlein A."/>
        </authorList>
    </citation>
    <scope>NUCLEOTIDE SEQUENCE [LARGE SCALE GENOMIC DNA]</scope>
    <source>
        <strain evidence="2">DSM 3132</strain>
    </source>
</reference>
<dbReference type="InterPro" id="IPR000182">
    <property type="entry name" value="GNAT_dom"/>
</dbReference>
<evidence type="ECO:0000313" key="2">
    <source>
        <dbReference type="EMBL" id="XFO72356.1"/>
    </source>
</evidence>
<dbReference type="Pfam" id="PF00583">
    <property type="entry name" value="Acetyltransf_1"/>
    <property type="match status" value="1"/>
</dbReference>
<dbReference type="PANTHER" id="PTHR43072">
    <property type="entry name" value="N-ACETYLTRANSFERASE"/>
    <property type="match status" value="1"/>
</dbReference>
<dbReference type="RefSeq" id="WP_093798002.1">
    <property type="nucleotide sequence ID" value="NZ_CP155571.1"/>
</dbReference>
<proteinExistence type="predicted"/>
<dbReference type="PROSITE" id="PS51186">
    <property type="entry name" value="GNAT"/>
    <property type="match status" value="1"/>
</dbReference>
<dbReference type="InterPro" id="IPR016181">
    <property type="entry name" value="Acyl_CoA_acyltransferase"/>
</dbReference>
<feature type="domain" description="N-acetyltransferase" evidence="1">
    <location>
        <begin position="4"/>
        <end position="150"/>
    </location>
</feature>
<gene>
    <name evidence="2" type="ORF">SPACI_024080</name>
</gene>
<dbReference type="Gene3D" id="3.40.630.30">
    <property type="match status" value="1"/>
</dbReference>
<evidence type="ECO:0000313" key="3">
    <source>
        <dbReference type="Proteomes" id="UP000216052"/>
    </source>
</evidence>
<protein>
    <recommendedName>
        <fullName evidence="1">N-acetyltransferase domain-containing protein</fullName>
    </recommendedName>
</protein>
<dbReference type="EMBL" id="CP155571">
    <property type="protein sequence ID" value="XFO72356.1"/>
    <property type="molecule type" value="Genomic_DNA"/>
</dbReference>
<sequence>MNLELVRDFDLTLLQRLVQLETEAFGIGGLNEWHLVPFIRHGRVFITRQNQEVVGSIQYMLDWENHRKAYLMGVSIDKRLRGQELGTKFMKKSLQILAGENIEEVELTVDPRNAAAIRVYENKLGFTTVDARNNEYGQGENRLVMTISLKGFLGKNI</sequence>
<organism evidence="2 3">
    <name type="scientific">Sporomusa acidovorans (strain ATCC 49682 / DSM 3132 / Mol)</name>
    <dbReference type="NCBI Taxonomy" id="1123286"/>
    <lineage>
        <taxon>Bacteria</taxon>
        <taxon>Bacillati</taxon>
        <taxon>Bacillota</taxon>
        <taxon>Negativicutes</taxon>
        <taxon>Selenomonadales</taxon>
        <taxon>Sporomusaceae</taxon>
        <taxon>Sporomusa</taxon>
    </lineage>
</organism>